<gene>
    <name evidence="1" type="ORF">KC19_VG060700</name>
</gene>
<dbReference type="EMBL" id="CM026426">
    <property type="protein sequence ID" value="KAG0572001.1"/>
    <property type="molecule type" value="Genomic_DNA"/>
</dbReference>
<protein>
    <submittedName>
        <fullName evidence="1">Uncharacterized protein</fullName>
    </submittedName>
</protein>
<accession>A0A8T0HME7</accession>
<proteinExistence type="predicted"/>
<reference evidence="1" key="1">
    <citation type="submission" date="2020-06" db="EMBL/GenBank/DDBJ databases">
        <title>WGS assembly of Ceratodon purpureus strain R40.</title>
        <authorList>
            <person name="Carey S.B."/>
            <person name="Jenkins J."/>
            <person name="Shu S."/>
            <person name="Lovell J.T."/>
            <person name="Sreedasyam A."/>
            <person name="Maumus F."/>
            <person name="Tiley G.P."/>
            <person name="Fernandez-Pozo N."/>
            <person name="Barry K."/>
            <person name="Chen C."/>
            <person name="Wang M."/>
            <person name="Lipzen A."/>
            <person name="Daum C."/>
            <person name="Saski C.A."/>
            <person name="Payton A.C."/>
            <person name="Mcbreen J.C."/>
            <person name="Conrad R.E."/>
            <person name="Kollar L.M."/>
            <person name="Olsson S."/>
            <person name="Huttunen S."/>
            <person name="Landis J.B."/>
            <person name="Wickett N.J."/>
            <person name="Johnson M.G."/>
            <person name="Rensing S.A."/>
            <person name="Grimwood J."/>
            <person name="Schmutz J."/>
            <person name="Mcdaniel S.F."/>
        </authorList>
    </citation>
    <scope>NUCLEOTIDE SEQUENCE</scope>
    <source>
        <strain evidence="1">R40</strain>
    </source>
</reference>
<organism evidence="1 2">
    <name type="scientific">Ceratodon purpureus</name>
    <name type="common">Fire moss</name>
    <name type="synonym">Dicranum purpureum</name>
    <dbReference type="NCBI Taxonomy" id="3225"/>
    <lineage>
        <taxon>Eukaryota</taxon>
        <taxon>Viridiplantae</taxon>
        <taxon>Streptophyta</taxon>
        <taxon>Embryophyta</taxon>
        <taxon>Bryophyta</taxon>
        <taxon>Bryophytina</taxon>
        <taxon>Bryopsida</taxon>
        <taxon>Dicranidae</taxon>
        <taxon>Pseudoditrichales</taxon>
        <taxon>Ditrichaceae</taxon>
        <taxon>Ceratodon</taxon>
    </lineage>
</organism>
<name>A0A8T0HME7_CERPU</name>
<sequence>MELLFLEYSKIGSLIRRSEVLSRASIRSGGLGLLMGRCSNYQLSFFREHGWIFEFRLKIFQGVAMEIGGEESQAIEMEVGGDPSHAIAMEVEGAAAVLGDVSQTVDVQFDHVS</sequence>
<dbReference type="AlphaFoldDB" id="A0A8T0HME7"/>
<evidence type="ECO:0000313" key="1">
    <source>
        <dbReference type="EMBL" id="KAG0572001.1"/>
    </source>
</evidence>
<comment type="caution">
    <text evidence="1">The sequence shown here is derived from an EMBL/GenBank/DDBJ whole genome shotgun (WGS) entry which is preliminary data.</text>
</comment>
<evidence type="ECO:0000313" key="2">
    <source>
        <dbReference type="Proteomes" id="UP000822688"/>
    </source>
</evidence>
<keyword evidence="2" id="KW-1185">Reference proteome</keyword>
<dbReference type="Proteomes" id="UP000822688">
    <property type="component" value="Chromosome V"/>
</dbReference>